<dbReference type="Proteomes" id="UP000240912">
    <property type="component" value="Unassembled WGS sequence"/>
</dbReference>
<sequence length="251" mass="28653">MAETKAQRIMTLKNVILISAIFMAVLGACKRDEYYLDGGKAKADYPGSMMKYFEDKKVPFDTIANLIKLAGLEPTFAKEDFTFFAPDDDVIKRTVGNVNIDGSLNNLLFWANRDTIKTLNQVNPAIWKKFLQRYMFRGNNRLKDYTQIDPNVLSIHPGGLFYNYNNEVFNIGVIFYDANQIKYGGYRQLVIHYIPDVSRPKDNWIKNLVASSDIKPTNGVVHTLAYEARYLGFNIYELFTDILNTGLSPAN</sequence>
<dbReference type="AlphaFoldDB" id="A0A2T3HHZ3"/>
<name>A0A2T3HHZ3_9SPHI</name>
<evidence type="ECO:0000313" key="1">
    <source>
        <dbReference type="EMBL" id="PST82068.1"/>
    </source>
</evidence>
<dbReference type="SUPFAM" id="SSF82153">
    <property type="entry name" value="FAS1 domain"/>
    <property type="match status" value="1"/>
</dbReference>
<comment type="caution">
    <text evidence="1">The sequence shown here is derived from an EMBL/GenBank/DDBJ whole genome shotgun (WGS) entry which is preliminary data.</text>
</comment>
<dbReference type="InterPro" id="IPR036378">
    <property type="entry name" value="FAS1_dom_sf"/>
</dbReference>
<dbReference type="EMBL" id="PYLS01000006">
    <property type="protein sequence ID" value="PST82068.1"/>
    <property type="molecule type" value="Genomic_DNA"/>
</dbReference>
<organism evidence="1 2">
    <name type="scientific">Pedobacter yulinensis</name>
    <dbReference type="NCBI Taxonomy" id="2126353"/>
    <lineage>
        <taxon>Bacteria</taxon>
        <taxon>Pseudomonadati</taxon>
        <taxon>Bacteroidota</taxon>
        <taxon>Sphingobacteriia</taxon>
        <taxon>Sphingobacteriales</taxon>
        <taxon>Sphingobacteriaceae</taxon>
        <taxon>Pedobacter</taxon>
    </lineage>
</organism>
<evidence type="ECO:0000313" key="2">
    <source>
        <dbReference type="Proteomes" id="UP000240912"/>
    </source>
</evidence>
<protein>
    <submittedName>
        <fullName evidence="1">Uncharacterized protein</fullName>
    </submittedName>
</protein>
<dbReference type="RefSeq" id="WP_162618719.1">
    <property type="nucleotide sequence ID" value="NZ_KZ686270.1"/>
</dbReference>
<proteinExistence type="predicted"/>
<gene>
    <name evidence="1" type="ORF">C7T94_14770</name>
</gene>
<keyword evidence="2" id="KW-1185">Reference proteome</keyword>
<dbReference type="Gene3D" id="2.30.180.10">
    <property type="entry name" value="FAS1 domain"/>
    <property type="match status" value="1"/>
</dbReference>
<accession>A0A2T3HHZ3</accession>
<reference evidence="1 2" key="1">
    <citation type="submission" date="2018-03" db="EMBL/GenBank/DDBJ databases">
        <authorList>
            <person name="Keele B.F."/>
        </authorList>
    </citation>
    <scope>NUCLEOTIDE SEQUENCE [LARGE SCALE GENOMIC DNA]</scope>
    <source>
        <strain evidence="1 2">YL28-9</strain>
    </source>
</reference>
<dbReference type="PROSITE" id="PS51257">
    <property type="entry name" value="PROKAR_LIPOPROTEIN"/>
    <property type="match status" value="1"/>
</dbReference>